<accession>A0ACB7FDK4</accession>
<protein>
    <submittedName>
        <fullName evidence="1">Neuropilin and tolloid-like protein 2</fullName>
    </submittedName>
</protein>
<sequence>MKCPDLQKQALLAIHSICEKREDAVDMLREIGGEAFIYNLAKSNIVCSDVKETALFTLGTLAEANVYCKNSLCRKETFVEIAKWLMKEDIPLTLKRVSVYLLSVLVSNNKSGQTLAQTTGCLDILLDLFRTTFPISTDAMQSNATQTNQLWASVSSALCGCVNNPQNASVQESFSASGCLNTLALALVRLASASDTSLLSCRLSVTITKTLSACITDNSTLASGLSQYGMVTHLFNLLASPHLDPEDRLSVLLTLGHCTEASEEHQSQLVQCGGLPVIITLLTEDTSEEVRKAATFILQTCKEATLSLRVPGLISGEDGNVEPLTNLEAFRSSARELLHRIDLLTKREARKDEDEQEDEDPSASTLPPVLPLLRQKEESTKTTAYKQISTHMHVEAGRGNSMKSQTVKNVMNENELKNVSSNLSMQEERPATSEGDMQCSVCKGTGVLMSSCQQTLEGGREPHTADTQLFKPRAPAPMRHSVPTEIECTDKEGCVMRFEEVTSRTFASLQSSCRHSCDIHKVLQKATEQYRTRNCSLLFGRQHQDKTADSKRRSAAEPQRKWKNCSDVTLTPLDREPKKDALTSHKKTESIARQEINRESGDSSPALLFIELKASVWIFILFIEEGLALAQKAKVDGGAGSKGIKPSQRPQHSRHCGNWVRNPDGGSFSSPNYPHTYPPNKECLYVLEALPRQRIELLFDENFYIEASFECRFDHIEVRDGPFSFSPLINRFCGSASPGLVLSSGRFMWIRFFSDEELEGIGFQVQYTFTADPEFHLHVGGLLNPIPDCQFELSGPDGLIRSSQVEEEYKVKPDQAVDCIWTIRAPTNNRIYLRFLEYQMENSNECKKNFVAVYDGSNAIEDLKAKFCSTVANDIMLDTGVGVVRMWADETSRLSRFRMLFTSFADPPCAGSAFFCHSNMCINTSLVCNGIQNCVFPWDESNCKEKKSKGVFHQITKTHGTVICVSTGVVLLLLIISILVQIKQPRKKVLVRKNNLFQRGDFQEVFDPPHYELFTLRDKEMSGDLGELSEELQSLQALRRSSSASRCIHEHHCGSQASVNSIKAIQGAHGTGRGSMELPPFRGNFQSTLPPLRDLNSSLRKKSWPSMKPGRAQGHNSMGERAVGRQDRVMEEDEEEEEHGRYDVYVRRAGSRRGNFEMAQQRSLSMDF</sequence>
<evidence type="ECO:0000313" key="2">
    <source>
        <dbReference type="Proteomes" id="UP000805704"/>
    </source>
</evidence>
<gene>
    <name evidence="1" type="primary">NETO2</name>
    <name evidence="1" type="ORF">GBF38_020407</name>
</gene>
<keyword evidence="2" id="KW-1185">Reference proteome</keyword>
<evidence type="ECO:0000313" key="1">
    <source>
        <dbReference type="EMBL" id="KAG8012592.1"/>
    </source>
</evidence>
<dbReference type="Proteomes" id="UP000805704">
    <property type="component" value="Chromosome 12"/>
</dbReference>
<proteinExistence type="predicted"/>
<name>A0ACB7FDK4_NIBAL</name>
<organism evidence="1 2">
    <name type="scientific">Nibea albiflora</name>
    <name type="common">Yellow drum</name>
    <name type="synonym">Corvina albiflora</name>
    <dbReference type="NCBI Taxonomy" id="240163"/>
    <lineage>
        <taxon>Eukaryota</taxon>
        <taxon>Metazoa</taxon>
        <taxon>Chordata</taxon>
        <taxon>Craniata</taxon>
        <taxon>Vertebrata</taxon>
        <taxon>Euteleostomi</taxon>
        <taxon>Actinopterygii</taxon>
        <taxon>Neopterygii</taxon>
        <taxon>Teleostei</taxon>
        <taxon>Neoteleostei</taxon>
        <taxon>Acanthomorphata</taxon>
        <taxon>Eupercaria</taxon>
        <taxon>Sciaenidae</taxon>
        <taxon>Nibea</taxon>
    </lineage>
</organism>
<comment type="caution">
    <text evidence="1">The sequence shown here is derived from an EMBL/GenBank/DDBJ whole genome shotgun (WGS) entry which is preliminary data.</text>
</comment>
<dbReference type="EMBL" id="CM024800">
    <property type="protein sequence ID" value="KAG8012592.1"/>
    <property type="molecule type" value="Genomic_DNA"/>
</dbReference>
<reference evidence="1" key="1">
    <citation type="submission" date="2020-04" db="EMBL/GenBank/DDBJ databases">
        <title>A chromosome-scale assembly and high-density genetic map of the yellow drum (Nibea albiflora) genome.</title>
        <authorList>
            <person name="Xu D."/>
            <person name="Zhang W."/>
            <person name="Chen R."/>
            <person name="Tan P."/>
            <person name="Wang L."/>
            <person name="Song H."/>
            <person name="Tian L."/>
            <person name="Zhu Q."/>
            <person name="Wang B."/>
        </authorList>
    </citation>
    <scope>NUCLEOTIDE SEQUENCE</scope>
    <source>
        <strain evidence="1">ZJHYS-2018</strain>
    </source>
</reference>